<evidence type="ECO:0000259" key="1">
    <source>
        <dbReference type="Pfam" id="PF06230"/>
    </source>
</evidence>
<feature type="domain" description="LpxI N-terminal" evidence="2">
    <location>
        <begin position="12"/>
        <end position="140"/>
    </location>
</feature>
<reference evidence="3" key="1">
    <citation type="submission" date="2023-07" db="EMBL/GenBank/DDBJ databases">
        <title>Genomic Encyclopedia of Type Strains, Phase IV (KMG-IV): sequencing the most valuable type-strain genomes for metagenomic binning, comparative biology and taxonomic classification.</title>
        <authorList>
            <person name="Goeker M."/>
        </authorList>
    </citation>
    <scope>NUCLEOTIDE SEQUENCE</scope>
    <source>
        <strain evidence="3">DSM 19569</strain>
    </source>
</reference>
<proteinExistence type="predicted"/>
<dbReference type="InterPro" id="IPR010415">
    <property type="entry name" value="LpxI_C"/>
</dbReference>
<dbReference type="InterPro" id="IPR043167">
    <property type="entry name" value="LpxI_C_sf"/>
</dbReference>
<dbReference type="EMBL" id="JAUSWL010000002">
    <property type="protein sequence ID" value="MDQ0542367.1"/>
    <property type="molecule type" value="Genomic_DNA"/>
</dbReference>
<dbReference type="Pfam" id="PF06230">
    <property type="entry name" value="LpxI_C"/>
    <property type="match status" value="1"/>
</dbReference>
<dbReference type="Proteomes" id="UP001223420">
    <property type="component" value="Unassembled WGS sequence"/>
</dbReference>
<dbReference type="Gene3D" id="3.40.140.80">
    <property type="match status" value="1"/>
</dbReference>
<dbReference type="InterPro" id="IPR053174">
    <property type="entry name" value="LpxI"/>
</dbReference>
<dbReference type="PANTHER" id="PTHR39962:SF1">
    <property type="entry name" value="LPXI FAMILY PROTEIN"/>
    <property type="match status" value="1"/>
</dbReference>
<evidence type="ECO:0000259" key="2">
    <source>
        <dbReference type="Pfam" id="PF17930"/>
    </source>
</evidence>
<dbReference type="PANTHER" id="PTHR39962">
    <property type="entry name" value="BLL4848 PROTEIN"/>
    <property type="match status" value="1"/>
</dbReference>
<dbReference type="Gene3D" id="3.40.50.20">
    <property type="match status" value="1"/>
</dbReference>
<name>A0AAJ1WUS2_9HYPH</name>
<evidence type="ECO:0000313" key="4">
    <source>
        <dbReference type="Proteomes" id="UP001223420"/>
    </source>
</evidence>
<evidence type="ECO:0000313" key="3">
    <source>
        <dbReference type="EMBL" id="MDQ0542367.1"/>
    </source>
</evidence>
<gene>
    <name evidence="3" type="ORF">QO001_001285</name>
</gene>
<dbReference type="AlphaFoldDB" id="A0AAJ1WUS2"/>
<dbReference type="InterPro" id="IPR041255">
    <property type="entry name" value="LpxI_N"/>
</dbReference>
<dbReference type="RefSeq" id="WP_230365726.1">
    <property type="nucleotide sequence ID" value="NZ_JAJALK010000003.1"/>
</dbReference>
<dbReference type="Pfam" id="PF17930">
    <property type="entry name" value="LpxI_N"/>
    <property type="match status" value="1"/>
</dbReference>
<feature type="domain" description="LpxI C-terminal" evidence="1">
    <location>
        <begin position="143"/>
        <end position="281"/>
    </location>
</feature>
<comment type="caution">
    <text evidence="3">The sequence shown here is derived from an EMBL/GenBank/DDBJ whole genome shotgun (WGS) entry which is preliminary data.</text>
</comment>
<protein>
    <submittedName>
        <fullName evidence="3">DUF1009 family protein</fullName>
    </submittedName>
</protein>
<organism evidence="3 4">
    <name type="scientific">Methylobacterium brachiatum</name>
    <dbReference type="NCBI Taxonomy" id="269660"/>
    <lineage>
        <taxon>Bacteria</taxon>
        <taxon>Pseudomonadati</taxon>
        <taxon>Pseudomonadota</taxon>
        <taxon>Alphaproteobacteria</taxon>
        <taxon>Hyphomicrobiales</taxon>
        <taxon>Methylobacteriaceae</taxon>
        <taxon>Methylobacterium</taxon>
    </lineage>
</organism>
<sequence>MAEAAPLPEGTLVLIAGAGRLPELVAESLNRTHRPFRLIALRGFTDRSLRARADATVDLLDLAAILKLLRRWGPAVMVPAGGVSRPSPAALLNAGAALRNRETLRAIAGGGDDRLLRAALALVEEEGHRVLGVHEAAPDLLCPEGRLGRLGPDADADASIRTGRGVLDALSPYDLGQAVAVSGERVIAVEGPEGTDRMLARARALGRKPFGRGRALPATVLVKAPKLGQDLRIDLPAIGPRTVRNAAAAGCVGLALEAGGTLVIDRVATAAEADRLGLFLVGYRPGAGP</sequence>
<accession>A0AAJ1WUS2</accession>